<proteinExistence type="predicted"/>
<feature type="non-terminal residue" evidence="1">
    <location>
        <position position="1"/>
    </location>
</feature>
<evidence type="ECO:0000313" key="2">
    <source>
        <dbReference type="Proteomes" id="UP000789901"/>
    </source>
</evidence>
<accession>A0ABN7VVN9</accession>
<evidence type="ECO:0000313" key="1">
    <source>
        <dbReference type="EMBL" id="CAG8801697.1"/>
    </source>
</evidence>
<keyword evidence="2" id="KW-1185">Reference proteome</keyword>
<reference evidence="1 2" key="1">
    <citation type="submission" date="2021-06" db="EMBL/GenBank/DDBJ databases">
        <authorList>
            <person name="Kallberg Y."/>
            <person name="Tangrot J."/>
            <person name="Rosling A."/>
        </authorList>
    </citation>
    <scope>NUCLEOTIDE SEQUENCE [LARGE SCALE GENOMIC DNA]</scope>
    <source>
        <strain evidence="1 2">120-4 pot B 10/14</strain>
    </source>
</reference>
<organism evidence="1 2">
    <name type="scientific">Gigaspora margarita</name>
    <dbReference type="NCBI Taxonomy" id="4874"/>
    <lineage>
        <taxon>Eukaryota</taxon>
        <taxon>Fungi</taxon>
        <taxon>Fungi incertae sedis</taxon>
        <taxon>Mucoromycota</taxon>
        <taxon>Glomeromycotina</taxon>
        <taxon>Glomeromycetes</taxon>
        <taxon>Diversisporales</taxon>
        <taxon>Gigasporaceae</taxon>
        <taxon>Gigaspora</taxon>
    </lineage>
</organism>
<name>A0ABN7VVN9_GIGMA</name>
<comment type="caution">
    <text evidence="1">The sequence shown here is derived from an EMBL/GenBank/DDBJ whole genome shotgun (WGS) entry which is preliminary data.</text>
</comment>
<protein>
    <submittedName>
        <fullName evidence="1">40008_t:CDS:1</fullName>
    </submittedName>
</protein>
<dbReference type="EMBL" id="CAJVQB010023369">
    <property type="protein sequence ID" value="CAG8801697.1"/>
    <property type="molecule type" value="Genomic_DNA"/>
</dbReference>
<sequence length="56" mass="6261">LEVTISEDRNANVKKHETNINCAPPISGYGTQYYMSPVSGYETQINVQSKTELNLN</sequence>
<dbReference type="Proteomes" id="UP000789901">
    <property type="component" value="Unassembled WGS sequence"/>
</dbReference>
<gene>
    <name evidence="1" type="ORF">GMARGA_LOCUS23246</name>
</gene>